<dbReference type="Gene3D" id="3.40.430.10">
    <property type="entry name" value="Dihydrofolate Reductase, subunit A"/>
    <property type="match status" value="1"/>
</dbReference>
<comment type="caution">
    <text evidence="2">The sequence shown here is derived from an EMBL/GenBank/DDBJ whole genome shotgun (WGS) entry which is preliminary data.</text>
</comment>
<dbReference type="PANTHER" id="PTHR38011:SF2">
    <property type="entry name" value="BIFUNCTIONAL DEAMINASE-REDUCTASE DOMAIN PROTEIN"/>
    <property type="match status" value="1"/>
</dbReference>
<dbReference type="InterPro" id="IPR024072">
    <property type="entry name" value="DHFR-like_dom_sf"/>
</dbReference>
<dbReference type="EMBL" id="JALGAR010000001">
    <property type="protein sequence ID" value="MCI4657726.1"/>
    <property type="molecule type" value="Genomic_DNA"/>
</dbReference>
<name>A0AA41UK90_9MICO</name>
<proteinExistence type="predicted"/>
<dbReference type="GO" id="GO:0008703">
    <property type="term" value="F:5-amino-6-(5-phosphoribosylamino)uracil reductase activity"/>
    <property type="evidence" value="ECO:0007669"/>
    <property type="project" value="InterPro"/>
</dbReference>
<gene>
    <name evidence="2" type="ORF">MQH31_07885</name>
</gene>
<dbReference type="PANTHER" id="PTHR38011">
    <property type="entry name" value="DIHYDROFOLATE REDUCTASE FAMILY PROTEIN (AFU_ORTHOLOGUE AFUA_8G06820)"/>
    <property type="match status" value="1"/>
</dbReference>
<keyword evidence="3" id="KW-1185">Reference proteome</keyword>
<evidence type="ECO:0000313" key="3">
    <source>
        <dbReference type="Proteomes" id="UP001165341"/>
    </source>
</evidence>
<dbReference type="InterPro" id="IPR050765">
    <property type="entry name" value="Riboflavin_Biosynth_HTPR"/>
</dbReference>
<reference evidence="2" key="1">
    <citation type="submission" date="2022-03" db="EMBL/GenBank/DDBJ databases">
        <title>Cryobacterium sp. nov. strain ZS14-85, isolated from Antarctic soil.</title>
        <authorList>
            <person name="Li J."/>
            <person name="Niu G."/>
        </authorList>
    </citation>
    <scope>NUCLEOTIDE SEQUENCE</scope>
    <source>
        <strain evidence="2">ZS14-85</strain>
    </source>
</reference>
<organism evidence="2 3">
    <name type="scientific">Cryobacterium zhongshanensis</name>
    <dbReference type="NCBI Taxonomy" id="2928153"/>
    <lineage>
        <taxon>Bacteria</taxon>
        <taxon>Bacillati</taxon>
        <taxon>Actinomycetota</taxon>
        <taxon>Actinomycetes</taxon>
        <taxon>Micrococcales</taxon>
        <taxon>Microbacteriaceae</taxon>
        <taxon>Cryobacterium</taxon>
    </lineage>
</organism>
<feature type="domain" description="Bacterial bifunctional deaminase-reductase C-terminal" evidence="1">
    <location>
        <begin position="4"/>
        <end position="187"/>
    </location>
</feature>
<dbReference type="Proteomes" id="UP001165341">
    <property type="component" value="Unassembled WGS sequence"/>
</dbReference>
<dbReference type="SUPFAM" id="SSF53597">
    <property type="entry name" value="Dihydrofolate reductase-like"/>
    <property type="match status" value="1"/>
</dbReference>
<dbReference type="GO" id="GO:0009231">
    <property type="term" value="P:riboflavin biosynthetic process"/>
    <property type="evidence" value="ECO:0007669"/>
    <property type="project" value="InterPro"/>
</dbReference>
<dbReference type="AlphaFoldDB" id="A0AA41UK90"/>
<accession>A0AA41UK90</accession>
<dbReference type="Pfam" id="PF01872">
    <property type="entry name" value="RibD_C"/>
    <property type="match status" value="1"/>
</dbReference>
<evidence type="ECO:0000313" key="2">
    <source>
        <dbReference type="EMBL" id="MCI4657726.1"/>
    </source>
</evidence>
<dbReference type="RefSeq" id="WP_134531827.1">
    <property type="nucleotide sequence ID" value="NZ_JALGAR010000001.1"/>
</dbReference>
<sequence>MSRIVVTNSVTLDGVMQAPGRANEDRRDGFDLGGWAQPYADSVMGSVMAAGIGDAGALLFGRKTYADFASIWPAMTVENPYTEVINNIPKYVTSKTLPGPLSWNNSILLSGEATTTVAELREQPGKDIVILGSGELVRALMRWGLIDQYTLLIHPLVLGTGRRLFPDGGPSASLDLVDSRTTSTGVIIATYRPAAPVAPAPPVPLPGLA</sequence>
<dbReference type="InterPro" id="IPR002734">
    <property type="entry name" value="RibDG_C"/>
</dbReference>
<evidence type="ECO:0000259" key="1">
    <source>
        <dbReference type="Pfam" id="PF01872"/>
    </source>
</evidence>
<protein>
    <submittedName>
        <fullName evidence="2">Dihydrofolate reductase family protein</fullName>
    </submittedName>
</protein>